<proteinExistence type="predicted"/>
<name>A0A1A9VB38_GLOAU</name>
<evidence type="ECO:0000313" key="1">
    <source>
        <dbReference type="EnsemblMetazoa" id="GAUT031572-PA"/>
    </source>
</evidence>
<dbReference type="VEuPathDB" id="VectorBase:GAUT031572"/>
<sequence>MRSGKHPLSFWKKLSGTGMLTIGNSMHLRDKLWNERRKSQEAKPKPGVAIMRSALVMTHVGYVMQLWSEGLNSQEAKPKTEAAITRFRLVVTLYAVTCVLSNAAEKRTRSET</sequence>
<evidence type="ECO:0000313" key="2">
    <source>
        <dbReference type="Proteomes" id="UP000078200"/>
    </source>
</evidence>
<dbReference type="EnsemblMetazoa" id="GAUT031572-RA">
    <property type="protein sequence ID" value="GAUT031572-PA"/>
    <property type="gene ID" value="GAUT031572"/>
</dbReference>
<accession>A0A1A9VB38</accession>
<keyword evidence="2" id="KW-1185">Reference proteome</keyword>
<organism evidence="1 2">
    <name type="scientific">Glossina austeni</name>
    <name type="common">Savannah tsetse fly</name>
    <dbReference type="NCBI Taxonomy" id="7395"/>
    <lineage>
        <taxon>Eukaryota</taxon>
        <taxon>Metazoa</taxon>
        <taxon>Ecdysozoa</taxon>
        <taxon>Arthropoda</taxon>
        <taxon>Hexapoda</taxon>
        <taxon>Insecta</taxon>
        <taxon>Pterygota</taxon>
        <taxon>Neoptera</taxon>
        <taxon>Endopterygota</taxon>
        <taxon>Diptera</taxon>
        <taxon>Brachycera</taxon>
        <taxon>Muscomorpha</taxon>
        <taxon>Hippoboscoidea</taxon>
        <taxon>Glossinidae</taxon>
        <taxon>Glossina</taxon>
    </lineage>
</organism>
<dbReference type="AlphaFoldDB" id="A0A1A9VB38"/>
<dbReference type="Proteomes" id="UP000078200">
    <property type="component" value="Unassembled WGS sequence"/>
</dbReference>
<reference evidence="1" key="1">
    <citation type="submission" date="2020-05" db="UniProtKB">
        <authorList>
            <consortium name="EnsemblMetazoa"/>
        </authorList>
    </citation>
    <scope>IDENTIFICATION</scope>
    <source>
        <strain evidence="1">TTRI</strain>
    </source>
</reference>
<protein>
    <submittedName>
        <fullName evidence="1">Uncharacterized protein</fullName>
    </submittedName>
</protein>